<sequence length="200" mass="22625">MSFRSGRTHPRPLLRKQCTCRHHVSKRACRNVELHTTPSRCPAVKIAICTWPALLIELIPVSSGLPGFVPSVNASSHEVVRKRSQNARVRILYTPETQPTKCYWQMWHVRHSVIDGLLDHVDSCLAIGNEFQHGREPFVFEEANDDFHLRFSSFPSIDTGSTDHRILDFILKNSLSNPKVKHVVAPSEPLNSHPQPSSVP</sequence>
<dbReference type="RefSeq" id="XP_041194986.1">
    <property type="nucleotide sequence ID" value="XM_041339871.1"/>
</dbReference>
<dbReference type="EMBL" id="JABBWG010000010">
    <property type="protein sequence ID" value="KAG1819309.1"/>
    <property type="molecule type" value="Genomic_DNA"/>
</dbReference>
<name>A0A9P7EEU9_9AGAM</name>
<keyword evidence="2" id="KW-1185">Reference proteome</keyword>
<comment type="caution">
    <text evidence="1">The sequence shown here is derived from an EMBL/GenBank/DDBJ whole genome shotgun (WGS) entry which is preliminary data.</text>
</comment>
<evidence type="ECO:0000313" key="1">
    <source>
        <dbReference type="EMBL" id="KAG1819309.1"/>
    </source>
</evidence>
<reference evidence="1" key="1">
    <citation type="journal article" date="2020" name="New Phytol.">
        <title>Comparative genomics reveals dynamic genome evolution in host specialist ectomycorrhizal fungi.</title>
        <authorList>
            <person name="Lofgren L.A."/>
            <person name="Nguyen N.H."/>
            <person name="Vilgalys R."/>
            <person name="Ruytinx J."/>
            <person name="Liao H.L."/>
            <person name="Branco S."/>
            <person name="Kuo A."/>
            <person name="LaButti K."/>
            <person name="Lipzen A."/>
            <person name="Andreopoulos W."/>
            <person name="Pangilinan J."/>
            <person name="Riley R."/>
            <person name="Hundley H."/>
            <person name="Na H."/>
            <person name="Barry K."/>
            <person name="Grigoriev I.V."/>
            <person name="Stajich J.E."/>
            <person name="Kennedy P.G."/>
        </authorList>
    </citation>
    <scope>NUCLEOTIDE SEQUENCE</scope>
    <source>
        <strain evidence="1">MN1</strain>
    </source>
</reference>
<dbReference type="Proteomes" id="UP000807769">
    <property type="component" value="Unassembled WGS sequence"/>
</dbReference>
<dbReference type="AlphaFoldDB" id="A0A9P7EEU9"/>
<dbReference type="OrthoDB" id="10250105at2759"/>
<proteinExistence type="predicted"/>
<gene>
    <name evidence="1" type="ORF">BJ212DRAFT_1479411</name>
</gene>
<evidence type="ECO:0000313" key="2">
    <source>
        <dbReference type="Proteomes" id="UP000807769"/>
    </source>
</evidence>
<organism evidence="1 2">
    <name type="scientific">Suillus subaureus</name>
    <dbReference type="NCBI Taxonomy" id="48587"/>
    <lineage>
        <taxon>Eukaryota</taxon>
        <taxon>Fungi</taxon>
        <taxon>Dikarya</taxon>
        <taxon>Basidiomycota</taxon>
        <taxon>Agaricomycotina</taxon>
        <taxon>Agaricomycetes</taxon>
        <taxon>Agaricomycetidae</taxon>
        <taxon>Boletales</taxon>
        <taxon>Suillineae</taxon>
        <taxon>Suillaceae</taxon>
        <taxon>Suillus</taxon>
    </lineage>
</organism>
<accession>A0A9P7EEU9</accession>
<dbReference type="GeneID" id="64633887"/>
<protein>
    <submittedName>
        <fullName evidence="1">Uncharacterized protein</fullName>
    </submittedName>
</protein>